<name>A0ABP8EGT1_9MICO</name>
<dbReference type="SUPFAM" id="SSF53756">
    <property type="entry name" value="UDP-Glycosyltransferase/glycogen phosphorylase"/>
    <property type="match status" value="1"/>
</dbReference>
<keyword evidence="3" id="KW-0808">Transferase</keyword>
<evidence type="ECO:0000259" key="4">
    <source>
        <dbReference type="Pfam" id="PF00534"/>
    </source>
</evidence>
<evidence type="ECO:0000256" key="1">
    <source>
        <dbReference type="ARBA" id="ARBA00021292"/>
    </source>
</evidence>
<feature type="domain" description="Glycosyl transferase family 1" evidence="4">
    <location>
        <begin position="179"/>
        <end position="351"/>
    </location>
</feature>
<sequence>MNVYVQATARQLARLGHQVEIFTADPQAPTSGSVVLAPGVRLHQLTVPAEDKDELAEVVAELAAEIAVHPALTEIDLVWAHYWISGAVALELRAQTPLAISFHTIAEVKDRDTGRQSEPAERVSAERAIAAAADILVANTSQEAADLQQLLGAAGERIVVAPPGVDHEIFTPGPMQLARRAVGEESADLLLLYVGRMQHVKGTDTAIDGFAALRRLDPVLAARTRLVMLGAASGHDADDAAFTERIGRAGLADQVEILPPVPAETLVQWYRAADVVLVPSRSESFGFAAAEAAAVGVPVVASAVGGLEYIVEAGVTGLLVAEDDPLTWARALEILLPDPALRARMGESAHRRAQRFDWHQCVAAVVAAAERRHP</sequence>
<evidence type="ECO:0000259" key="5">
    <source>
        <dbReference type="Pfam" id="PF13579"/>
    </source>
</evidence>
<dbReference type="InterPro" id="IPR050194">
    <property type="entry name" value="Glycosyltransferase_grp1"/>
</dbReference>
<dbReference type="Pfam" id="PF00534">
    <property type="entry name" value="Glycos_transf_1"/>
    <property type="match status" value="1"/>
</dbReference>
<organism evidence="6 7">
    <name type="scientific">Brevibacterium daeguense</name>
    <dbReference type="NCBI Taxonomy" id="909936"/>
    <lineage>
        <taxon>Bacteria</taxon>
        <taxon>Bacillati</taxon>
        <taxon>Actinomycetota</taxon>
        <taxon>Actinomycetes</taxon>
        <taxon>Micrococcales</taxon>
        <taxon>Brevibacteriaceae</taxon>
        <taxon>Brevibacterium</taxon>
    </lineage>
</organism>
<accession>A0ABP8EGT1</accession>
<dbReference type="InterPro" id="IPR001296">
    <property type="entry name" value="Glyco_trans_1"/>
</dbReference>
<keyword evidence="2" id="KW-0328">Glycosyltransferase</keyword>
<dbReference type="PANTHER" id="PTHR45947:SF3">
    <property type="entry name" value="SULFOQUINOVOSYL TRANSFERASE SQD2"/>
    <property type="match status" value="1"/>
</dbReference>
<dbReference type="Pfam" id="PF13579">
    <property type="entry name" value="Glyco_trans_4_4"/>
    <property type="match status" value="1"/>
</dbReference>
<dbReference type="PANTHER" id="PTHR45947">
    <property type="entry name" value="SULFOQUINOVOSYL TRANSFERASE SQD2"/>
    <property type="match status" value="1"/>
</dbReference>
<dbReference type="InterPro" id="IPR028098">
    <property type="entry name" value="Glyco_trans_4-like_N"/>
</dbReference>
<feature type="domain" description="Glycosyltransferase subfamily 4-like N-terminal" evidence="5">
    <location>
        <begin position="1"/>
        <end position="164"/>
    </location>
</feature>
<keyword evidence="7" id="KW-1185">Reference proteome</keyword>
<evidence type="ECO:0000256" key="3">
    <source>
        <dbReference type="ARBA" id="ARBA00022679"/>
    </source>
</evidence>
<protein>
    <recommendedName>
        <fullName evidence="1">D-inositol 3-phosphate glycosyltransferase</fullName>
    </recommendedName>
</protein>
<evidence type="ECO:0000313" key="6">
    <source>
        <dbReference type="EMBL" id="GAA4283145.1"/>
    </source>
</evidence>
<evidence type="ECO:0000313" key="7">
    <source>
        <dbReference type="Proteomes" id="UP001501586"/>
    </source>
</evidence>
<dbReference type="EMBL" id="BAABAZ010000004">
    <property type="protein sequence ID" value="GAA4283145.1"/>
    <property type="molecule type" value="Genomic_DNA"/>
</dbReference>
<dbReference type="Gene3D" id="3.40.50.2000">
    <property type="entry name" value="Glycogen Phosphorylase B"/>
    <property type="match status" value="2"/>
</dbReference>
<gene>
    <name evidence="6" type="primary">mshA</name>
    <name evidence="6" type="ORF">GCM10022261_06760</name>
</gene>
<dbReference type="Proteomes" id="UP001501586">
    <property type="component" value="Unassembled WGS sequence"/>
</dbReference>
<reference evidence="7" key="1">
    <citation type="journal article" date="2019" name="Int. J. Syst. Evol. Microbiol.">
        <title>The Global Catalogue of Microorganisms (GCM) 10K type strain sequencing project: providing services to taxonomists for standard genome sequencing and annotation.</title>
        <authorList>
            <consortium name="The Broad Institute Genomics Platform"/>
            <consortium name="The Broad Institute Genome Sequencing Center for Infectious Disease"/>
            <person name="Wu L."/>
            <person name="Ma J."/>
        </authorList>
    </citation>
    <scope>NUCLEOTIDE SEQUENCE [LARGE SCALE GENOMIC DNA]</scope>
    <source>
        <strain evidence="7">JCM 17458</strain>
    </source>
</reference>
<comment type="caution">
    <text evidence="6">The sequence shown here is derived from an EMBL/GenBank/DDBJ whole genome shotgun (WGS) entry which is preliminary data.</text>
</comment>
<proteinExistence type="predicted"/>
<evidence type="ECO:0000256" key="2">
    <source>
        <dbReference type="ARBA" id="ARBA00022676"/>
    </source>
</evidence>